<dbReference type="PANTHER" id="PTHR38037:SF2">
    <property type="entry name" value="ATP-DEPENDENT ZINC PROTEASE DOMAIN-CONTAINING PROTEIN-RELATED"/>
    <property type="match status" value="1"/>
</dbReference>
<dbReference type="InterPro" id="IPR008503">
    <property type="entry name" value="Asp_endopeptidase"/>
</dbReference>
<dbReference type="Gene3D" id="2.40.70.10">
    <property type="entry name" value="Acid Proteases"/>
    <property type="match status" value="1"/>
</dbReference>
<name>B8KVD3_9GAMM</name>
<dbReference type="HOGENOM" id="CLU_070079_0_0_6"/>
<sequence>MVYHHAIKKSRQFIPIAVIAALSSCAVSPQLVDPELAKMREELSTCRVQHSELLAGDKTIVDGLAKLGSQFTKIESELAAMQAKAACPPVKEAPSDPPISIAALQEPPEPQKLVVGRNEQIWVEDLQLALPARIDTGAETASLDARNITAFERDGESWVRFDIPDPTQGNQLTLERPLVRNALIIQANSEEPERRHVIELGIQIGNIRQMAEFTLSDRSHLDYQMLVGRNILQDVMLVDVSGVNLVALPRSIDKTRSPTSGE</sequence>
<dbReference type="Proteomes" id="UP000004699">
    <property type="component" value="Unassembled WGS sequence"/>
</dbReference>
<feature type="domain" description="Retropepsin-like aspartic endopeptidase" evidence="1">
    <location>
        <begin position="114"/>
        <end position="241"/>
    </location>
</feature>
<evidence type="ECO:0000313" key="3">
    <source>
        <dbReference type="Proteomes" id="UP000004699"/>
    </source>
</evidence>
<dbReference type="SUPFAM" id="SSF50630">
    <property type="entry name" value="Acid proteases"/>
    <property type="match status" value="1"/>
</dbReference>
<reference evidence="3" key="1">
    <citation type="journal article" date="2013" name="BMC Microbiol.">
        <title>Taxonomy and evolution of bacteriochlorophyll a-containing members of the OM60/NOR5 clade of marine gammaproteobacteria: description of Luminiphilus syltensis gen. nov., sp. nov., reclassification of Haliea rubra as Pseudohaliea rubra gen. nov., comb. nov., and emendation of Chromatocurvus halotolerans.</title>
        <authorList>
            <person name="Spring S."/>
            <person name="Riedel T."/>
            <person name="Sproer C."/>
            <person name="Yan S."/>
            <person name="Harder J."/>
            <person name="Fuchs B.M."/>
        </authorList>
    </citation>
    <scope>NUCLEOTIDE SEQUENCE [LARGE SCALE GENOMIC DNA]</scope>
    <source>
        <strain evidence="3">NOR51-B</strain>
    </source>
</reference>
<evidence type="ECO:0000313" key="2">
    <source>
        <dbReference type="EMBL" id="EED34765.1"/>
    </source>
</evidence>
<dbReference type="GO" id="GO:0008233">
    <property type="term" value="F:peptidase activity"/>
    <property type="evidence" value="ECO:0007669"/>
    <property type="project" value="UniProtKB-KW"/>
</dbReference>
<dbReference type="STRING" id="565045.NOR51B_704"/>
<dbReference type="eggNOG" id="COG4067">
    <property type="taxonomic scope" value="Bacteria"/>
</dbReference>
<dbReference type="GO" id="GO:0006508">
    <property type="term" value="P:proteolysis"/>
    <property type="evidence" value="ECO:0007669"/>
    <property type="project" value="UniProtKB-KW"/>
</dbReference>
<keyword evidence="2" id="KW-0645">Protease</keyword>
<keyword evidence="2" id="KW-0378">Hydrolase</keyword>
<accession>B8KVD3</accession>
<dbReference type="InterPro" id="IPR021109">
    <property type="entry name" value="Peptidase_aspartic_dom_sf"/>
</dbReference>
<proteinExistence type="predicted"/>
<dbReference type="PANTHER" id="PTHR38037">
    <property type="entry name" value="ZN_PROTEASE DOMAIN-CONTAINING PROTEIN"/>
    <property type="match status" value="1"/>
</dbReference>
<dbReference type="Pfam" id="PF05618">
    <property type="entry name" value="Zn_protease"/>
    <property type="match status" value="1"/>
</dbReference>
<dbReference type="EMBL" id="DS999411">
    <property type="protein sequence ID" value="EED34765.1"/>
    <property type="molecule type" value="Genomic_DNA"/>
</dbReference>
<evidence type="ECO:0000259" key="1">
    <source>
        <dbReference type="Pfam" id="PF05618"/>
    </source>
</evidence>
<organism evidence="2 3">
    <name type="scientific">Luminiphilus syltensis NOR5-1B</name>
    <dbReference type="NCBI Taxonomy" id="565045"/>
    <lineage>
        <taxon>Bacteria</taxon>
        <taxon>Pseudomonadati</taxon>
        <taxon>Pseudomonadota</taxon>
        <taxon>Gammaproteobacteria</taxon>
        <taxon>Cellvibrionales</taxon>
        <taxon>Halieaceae</taxon>
        <taxon>Luminiphilus</taxon>
    </lineage>
</organism>
<protein>
    <submittedName>
        <fullName evidence="2">ATP-dependent Zn protease</fullName>
    </submittedName>
</protein>
<keyword evidence="3" id="KW-1185">Reference proteome</keyword>
<dbReference type="AlphaFoldDB" id="B8KVD3"/>
<dbReference type="RefSeq" id="WP_009019513.1">
    <property type="nucleotide sequence ID" value="NZ_DS999411.1"/>
</dbReference>
<gene>
    <name evidence="2" type="ORF">NOR51B_704</name>
</gene>